<evidence type="ECO:0000313" key="5">
    <source>
        <dbReference type="Proteomes" id="UP000324800"/>
    </source>
</evidence>
<dbReference type="AlphaFoldDB" id="A0A5J4UTA8"/>
<dbReference type="Proteomes" id="UP000324800">
    <property type="component" value="Unassembled WGS sequence"/>
</dbReference>
<evidence type="ECO:0000256" key="1">
    <source>
        <dbReference type="SAM" id="MobiDB-lite"/>
    </source>
</evidence>
<comment type="caution">
    <text evidence="4">The sequence shown here is derived from an EMBL/GenBank/DDBJ whole genome shotgun (WGS) entry which is preliminary data.</text>
</comment>
<dbReference type="InterPro" id="IPR059000">
    <property type="entry name" value="ATPase_P-type_domA"/>
</dbReference>
<dbReference type="OrthoDB" id="116380at2759"/>
<feature type="domain" description="Cation-transporting P-type ATPase N-terminal" evidence="3">
    <location>
        <begin position="14"/>
        <end position="87"/>
    </location>
</feature>
<dbReference type="InterPro" id="IPR008250">
    <property type="entry name" value="ATPase_P-typ_transduc_dom_A_sf"/>
</dbReference>
<feature type="region of interest" description="Disordered" evidence="1">
    <location>
        <begin position="1"/>
        <end position="20"/>
    </location>
</feature>
<dbReference type="Pfam" id="PF00690">
    <property type="entry name" value="Cation_ATPase_N"/>
    <property type="match status" value="1"/>
</dbReference>
<name>A0A5J4UTA8_9EUKA</name>
<evidence type="ECO:0000256" key="2">
    <source>
        <dbReference type="SAM" id="Phobius"/>
    </source>
</evidence>
<keyword evidence="2" id="KW-0472">Membrane</keyword>
<dbReference type="InterPro" id="IPR004014">
    <property type="entry name" value="ATPase_P-typ_cation-transptr_N"/>
</dbReference>
<evidence type="ECO:0000259" key="3">
    <source>
        <dbReference type="SMART" id="SM00831"/>
    </source>
</evidence>
<gene>
    <name evidence="4" type="ORF">EZS28_030867</name>
</gene>
<dbReference type="SUPFAM" id="SSF81665">
    <property type="entry name" value="Calcium ATPase, transmembrane domain M"/>
    <property type="match status" value="1"/>
</dbReference>
<keyword evidence="2" id="KW-0812">Transmembrane</keyword>
<dbReference type="Pfam" id="PF00122">
    <property type="entry name" value="E1-E2_ATPase"/>
    <property type="match status" value="1"/>
</dbReference>
<accession>A0A5J4UTA8</accession>
<organism evidence="4 5">
    <name type="scientific">Streblomastix strix</name>
    <dbReference type="NCBI Taxonomy" id="222440"/>
    <lineage>
        <taxon>Eukaryota</taxon>
        <taxon>Metamonada</taxon>
        <taxon>Preaxostyla</taxon>
        <taxon>Oxymonadida</taxon>
        <taxon>Streblomastigidae</taxon>
        <taxon>Streblomastix</taxon>
    </lineage>
</organism>
<dbReference type="PANTHER" id="PTHR42861">
    <property type="entry name" value="CALCIUM-TRANSPORTING ATPASE"/>
    <property type="match status" value="1"/>
</dbReference>
<dbReference type="SUPFAM" id="SSF81653">
    <property type="entry name" value="Calcium ATPase, transduction domain A"/>
    <property type="match status" value="1"/>
</dbReference>
<protein>
    <submittedName>
        <fullName evidence="4">Putative cation-translocating P-type ATPase</fullName>
    </submittedName>
</protein>
<feature type="compositionally biased region" description="Acidic residues" evidence="1">
    <location>
        <begin position="9"/>
        <end position="20"/>
    </location>
</feature>
<dbReference type="SMART" id="SM00831">
    <property type="entry name" value="Cation_ATPase_N"/>
    <property type="match status" value="1"/>
</dbReference>
<dbReference type="Gene3D" id="2.70.150.10">
    <property type="entry name" value="Calcium-transporting ATPase, cytoplasmic transduction domain A"/>
    <property type="match status" value="1"/>
</dbReference>
<proteinExistence type="predicted"/>
<reference evidence="4 5" key="1">
    <citation type="submission" date="2019-03" db="EMBL/GenBank/DDBJ databases">
        <title>Single cell metagenomics reveals metabolic interactions within the superorganism composed of flagellate Streblomastix strix and complex community of Bacteroidetes bacteria on its surface.</title>
        <authorList>
            <person name="Treitli S.C."/>
            <person name="Kolisko M."/>
            <person name="Husnik F."/>
            <person name="Keeling P."/>
            <person name="Hampl V."/>
        </authorList>
    </citation>
    <scope>NUCLEOTIDE SEQUENCE [LARGE SCALE GENOMIC DNA]</scope>
    <source>
        <strain evidence="4">ST1C</strain>
    </source>
</reference>
<feature type="transmembrane region" description="Helical" evidence="2">
    <location>
        <begin position="91"/>
        <end position="107"/>
    </location>
</feature>
<sequence>MEIEKSADNEENNEQTEAEERDVRVQLFTEYQGLSAQEVIDRRHTFGFNEIQKEKPKNILLIIFEVVKEPIFLMLLACVTLYFILGDIGEALMLLAFILFSIVLTIYQEKKTENAIHALRQLSSPRALVIREGHAHRVAGKEIVPGDFVVVFEGDRVPADGIVCLLYIR</sequence>
<dbReference type="InterPro" id="IPR023298">
    <property type="entry name" value="ATPase_P-typ_TM_dom_sf"/>
</dbReference>
<feature type="transmembrane region" description="Helical" evidence="2">
    <location>
        <begin position="59"/>
        <end position="85"/>
    </location>
</feature>
<evidence type="ECO:0000313" key="4">
    <source>
        <dbReference type="EMBL" id="KAA6373607.1"/>
    </source>
</evidence>
<dbReference type="EMBL" id="SNRW01012599">
    <property type="protein sequence ID" value="KAA6373607.1"/>
    <property type="molecule type" value="Genomic_DNA"/>
</dbReference>
<dbReference type="Gene3D" id="1.20.1110.10">
    <property type="entry name" value="Calcium-transporting ATPase, transmembrane domain"/>
    <property type="match status" value="1"/>
</dbReference>
<keyword evidence="2" id="KW-1133">Transmembrane helix</keyword>